<dbReference type="InterPro" id="IPR013324">
    <property type="entry name" value="RNA_pol_sigma_r3/r4-like"/>
</dbReference>
<dbReference type="Gene3D" id="1.10.1740.10">
    <property type="match status" value="1"/>
</dbReference>
<proteinExistence type="inferred from homology"/>
<dbReference type="InterPro" id="IPR039425">
    <property type="entry name" value="RNA_pol_sigma-70-like"/>
</dbReference>
<dbReference type="GO" id="GO:0016987">
    <property type="term" value="F:sigma factor activity"/>
    <property type="evidence" value="ECO:0007669"/>
    <property type="project" value="UniProtKB-KW"/>
</dbReference>
<evidence type="ECO:0000256" key="4">
    <source>
        <dbReference type="ARBA" id="ARBA00023125"/>
    </source>
</evidence>
<evidence type="ECO:0000259" key="7">
    <source>
        <dbReference type="Pfam" id="PF04542"/>
    </source>
</evidence>
<dbReference type="EMBL" id="CP042806">
    <property type="protein sequence ID" value="QEE29421.1"/>
    <property type="molecule type" value="Genomic_DNA"/>
</dbReference>
<evidence type="ECO:0000256" key="1">
    <source>
        <dbReference type="ARBA" id="ARBA00010641"/>
    </source>
</evidence>
<accession>A0A5B9EG51</accession>
<keyword evidence="4 6" id="KW-0238">DNA-binding</keyword>
<reference evidence="8 9" key="1">
    <citation type="submission" date="2019-08" db="EMBL/GenBank/DDBJ databases">
        <title>Complete genome sequence of Terriglobus albidus strain ORNL.</title>
        <authorList>
            <person name="Podar M."/>
        </authorList>
    </citation>
    <scope>NUCLEOTIDE SEQUENCE [LARGE SCALE GENOMIC DNA]</scope>
    <source>
        <strain evidence="8 9">ORNL</strain>
    </source>
</reference>
<dbReference type="InterPro" id="IPR036388">
    <property type="entry name" value="WH-like_DNA-bd_sf"/>
</dbReference>
<evidence type="ECO:0000313" key="9">
    <source>
        <dbReference type="Proteomes" id="UP000321820"/>
    </source>
</evidence>
<dbReference type="Gene3D" id="1.10.10.10">
    <property type="entry name" value="Winged helix-like DNA-binding domain superfamily/Winged helix DNA-binding domain"/>
    <property type="match status" value="1"/>
</dbReference>
<evidence type="ECO:0000256" key="6">
    <source>
        <dbReference type="RuleBase" id="RU000716"/>
    </source>
</evidence>
<dbReference type="PROSITE" id="PS01063">
    <property type="entry name" value="SIGMA70_ECF"/>
    <property type="match status" value="1"/>
</dbReference>
<organism evidence="8 9">
    <name type="scientific">Terriglobus albidus</name>
    <dbReference type="NCBI Taxonomy" id="1592106"/>
    <lineage>
        <taxon>Bacteria</taxon>
        <taxon>Pseudomonadati</taxon>
        <taxon>Acidobacteriota</taxon>
        <taxon>Terriglobia</taxon>
        <taxon>Terriglobales</taxon>
        <taxon>Acidobacteriaceae</taxon>
        <taxon>Terriglobus</taxon>
    </lineage>
</organism>
<dbReference type="KEGG" id="talb:FTW19_16300"/>
<dbReference type="SUPFAM" id="SSF88659">
    <property type="entry name" value="Sigma3 and sigma4 domains of RNA polymerase sigma factors"/>
    <property type="match status" value="1"/>
</dbReference>
<dbReference type="PANTHER" id="PTHR43133:SF8">
    <property type="entry name" value="RNA POLYMERASE SIGMA FACTOR HI_1459-RELATED"/>
    <property type="match status" value="1"/>
</dbReference>
<dbReference type="SUPFAM" id="SSF88946">
    <property type="entry name" value="Sigma2 domain of RNA polymerase sigma factors"/>
    <property type="match status" value="1"/>
</dbReference>
<dbReference type="Proteomes" id="UP000321820">
    <property type="component" value="Chromosome"/>
</dbReference>
<dbReference type="InterPro" id="IPR007627">
    <property type="entry name" value="RNA_pol_sigma70_r2"/>
</dbReference>
<dbReference type="PANTHER" id="PTHR43133">
    <property type="entry name" value="RNA POLYMERASE ECF-TYPE SIGMA FACTO"/>
    <property type="match status" value="1"/>
</dbReference>
<gene>
    <name evidence="8" type="ORF">FTW19_16300</name>
</gene>
<dbReference type="NCBIfam" id="TIGR02937">
    <property type="entry name" value="sigma70-ECF"/>
    <property type="match status" value="1"/>
</dbReference>
<protein>
    <recommendedName>
        <fullName evidence="6">RNA polymerase sigma factor</fullName>
    </recommendedName>
</protein>
<dbReference type="InterPro" id="IPR000838">
    <property type="entry name" value="RNA_pol_sigma70_ECF_CS"/>
</dbReference>
<keyword evidence="5 6" id="KW-0804">Transcription</keyword>
<keyword evidence="9" id="KW-1185">Reference proteome</keyword>
<feature type="domain" description="RNA polymerase sigma-70 region 2" evidence="7">
    <location>
        <begin position="11"/>
        <end position="74"/>
    </location>
</feature>
<sequence>MTETNLNTLLSHRQQFLGFVRRRVQDQELAEDLLQGAYLRALKSEGTPQDEESVVAWFYRILRNAVIDQYRRKTTESKALSAWGKEMEAEVVPAPELRNEICACLSKVLDQLPANYAGLLKSVDLGERPLQQFAAEQGISAGNAAVRAHRARAALRKQLTRTCGACSEHGCIDCTCRSQNISV</sequence>
<evidence type="ECO:0000313" key="8">
    <source>
        <dbReference type="EMBL" id="QEE29421.1"/>
    </source>
</evidence>
<dbReference type="AlphaFoldDB" id="A0A5B9EG51"/>
<dbReference type="Pfam" id="PF04542">
    <property type="entry name" value="Sigma70_r2"/>
    <property type="match status" value="1"/>
</dbReference>
<dbReference type="RefSeq" id="WP_147648613.1">
    <property type="nucleotide sequence ID" value="NZ_CP042806.1"/>
</dbReference>
<keyword evidence="2 6" id="KW-0805">Transcription regulation</keyword>
<dbReference type="InterPro" id="IPR014284">
    <property type="entry name" value="RNA_pol_sigma-70_dom"/>
</dbReference>
<dbReference type="InterPro" id="IPR013325">
    <property type="entry name" value="RNA_pol_sigma_r2"/>
</dbReference>
<name>A0A5B9EG51_9BACT</name>
<dbReference type="GO" id="GO:0006352">
    <property type="term" value="P:DNA-templated transcription initiation"/>
    <property type="evidence" value="ECO:0007669"/>
    <property type="project" value="InterPro"/>
</dbReference>
<evidence type="ECO:0000256" key="5">
    <source>
        <dbReference type="ARBA" id="ARBA00023163"/>
    </source>
</evidence>
<comment type="similarity">
    <text evidence="1 6">Belongs to the sigma-70 factor family. ECF subfamily.</text>
</comment>
<evidence type="ECO:0000256" key="3">
    <source>
        <dbReference type="ARBA" id="ARBA00023082"/>
    </source>
</evidence>
<dbReference type="OrthoDB" id="9784984at2"/>
<keyword evidence="3 6" id="KW-0731">Sigma factor</keyword>
<evidence type="ECO:0000256" key="2">
    <source>
        <dbReference type="ARBA" id="ARBA00023015"/>
    </source>
</evidence>
<dbReference type="GO" id="GO:0003677">
    <property type="term" value="F:DNA binding"/>
    <property type="evidence" value="ECO:0007669"/>
    <property type="project" value="UniProtKB-KW"/>
</dbReference>